<keyword evidence="2" id="KW-0812">Transmembrane</keyword>
<keyword evidence="4" id="KW-1185">Reference proteome</keyword>
<organism evidence="3 4">
    <name type="scientific">Oceanobacillus kimchii</name>
    <dbReference type="NCBI Taxonomy" id="746691"/>
    <lineage>
        <taxon>Bacteria</taxon>
        <taxon>Bacillati</taxon>
        <taxon>Bacillota</taxon>
        <taxon>Bacilli</taxon>
        <taxon>Bacillales</taxon>
        <taxon>Bacillaceae</taxon>
        <taxon>Oceanobacillus</taxon>
    </lineage>
</organism>
<dbReference type="Proteomes" id="UP001275436">
    <property type="component" value="Unassembled WGS sequence"/>
</dbReference>
<feature type="transmembrane region" description="Helical" evidence="2">
    <location>
        <begin position="7"/>
        <end position="28"/>
    </location>
</feature>
<evidence type="ECO:0000256" key="1">
    <source>
        <dbReference type="SAM" id="MobiDB-lite"/>
    </source>
</evidence>
<name>A0ABQ5TM25_9BACI</name>
<accession>A0ABQ5TM25</accession>
<proteinExistence type="predicted"/>
<feature type="region of interest" description="Disordered" evidence="1">
    <location>
        <begin position="36"/>
        <end position="55"/>
    </location>
</feature>
<protein>
    <submittedName>
        <fullName evidence="3">Uncharacterized protein</fullName>
    </submittedName>
</protein>
<comment type="caution">
    <text evidence="3">The sequence shown here is derived from an EMBL/GenBank/DDBJ whole genome shotgun (WGS) entry which is preliminary data.</text>
</comment>
<reference evidence="3 4" key="1">
    <citation type="submission" date="2023-02" db="EMBL/GenBank/DDBJ databases">
        <title>Oceanobacillus kimchii IFOP_LL358 isolated form Alexandrium catenella lab strain.</title>
        <authorList>
            <person name="Gajardo G."/>
            <person name="Ueki S."/>
            <person name="Maruyama F."/>
        </authorList>
    </citation>
    <scope>NUCLEOTIDE SEQUENCE [LARGE SCALE GENOMIC DNA]</scope>
    <source>
        <strain evidence="3 4">IFOP_LL358</strain>
    </source>
</reference>
<dbReference type="RefSeq" id="WP_317958042.1">
    <property type="nucleotide sequence ID" value="NZ_BSKO01000001.1"/>
</dbReference>
<evidence type="ECO:0000256" key="2">
    <source>
        <dbReference type="SAM" id="Phobius"/>
    </source>
</evidence>
<dbReference type="EMBL" id="BSKO01000001">
    <property type="protein sequence ID" value="GLO66160.1"/>
    <property type="molecule type" value="Genomic_DNA"/>
</dbReference>
<keyword evidence="2" id="KW-1133">Transmembrane helix</keyword>
<evidence type="ECO:0000313" key="4">
    <source>
        <dbReference type="Proteomes" id="UP001275436"/>
    </source>
</evidence>
<sequence>MLHIMEVIVLVTSLLNLIIAVVNLIAILTNNKNNKEKGYYPKRSHKRYKRKYPKQ</sequence>
<feature type="compositionally biased region" description="Basic residues" evidence="1">
    <location>
        <begin position="40"/>
        <end position="55"/>
    </location>
</feature>
<keyword evidence="2" id="KW-0472">Membrane</keyword>
<gene>
    <name evidence="3" type="ORF">MACH08_19440</name>
</gene>
<evidence type="ECO:0000313" key="3">
    <source>
        <dbReference type="EMBL" id="GLO66160.1"/>
    </source>
</evidence>